<gene>
    <name evidence="1" type="ORF">FY550_13700</name>
</gene>
<name>A0A1S1NY01_9GAMM</name>
<proteinExistence type="predicted"/>
<dbReference type="Proteomes" id="UP000322553">
    <property type="component" value="Chromosome"/>
</dbReference>
<keyword evidence="2" id="KW-1185">Reference proteome</keyword>
<accession>A0A1S1NY01</accession>
<sequence>MRRQRGFTLLIGMLLLLGMTLTGLALMDRGLLDIRGAFSDRQDARTFQQAESDLTRVVAAAAVPVDTAAPEETLQVRHALVSLERQQQCVTIMIDDTSVVAGETRPQCGEDNRVVLQRIENPCLDERLIRRRATGNGLVSCRYYDLRIRHESDSRTSGINADHELHRGLRETMVSAVSNRMLILSGDRDG</sequence>
<evidence type="ECO:0000313" key="2">
    <source>
        <dbReference type="Proteomes" id="UP000322553"/>
    </source>
</evidence>
<dbReference type="OrthoDB" id="9973154at2"/>
<reference evidence="1 2" key="1">
    <citation type="submission" date="2019-08" db="EMBL/GenBank/DDBJ databases">
        <title>Complete genome sequence of Kushneria sp. YCWA18, a halophilic phosphate-solubilizing bacterium isolated from Daqiao saltern in China.</title>
        <authorList>
            <person name="Du G.-X."/>
            <person name="Qu L.-Y."/>
        </authorList>
    </citation>
    <scope>NUCLEOTIDE SEQUENCE [LARGE SCALE GENOMIC DNA]</scope>
    <source>
        <strain evidence="1 2">YCWA18</strain>
    </source>
</reference>
<dbReference type="EMBL" id="CP043420">
    <property type="protein sequence ID" value="QEL12086.1"/>
    <property type="molecule type" value="Genomic_DNA"/>
</dbReference>
<protein>
    <submittedName>
        <fullName evidence="1">Uncharacterized protein</fullName>
    </submittedName>
</protein>
<dbReference type="AlphaFoldDB" id="A0A1S1NY01"/>
<dbReference type="RefSeq" id="WP_070977946.1">
    <property type="nucleotide sequence ID" value="NZ_CP043420.1"/>
</dbReference>
<dbReference type="KEGG" id="kuy:FY550_13700"/>
<organism evidence="1 2">
    <name type="scientific">Kushneria phosphatilytica</name>
    <dbReference type="NCBI Taxonomy" id="657387"/>
    <lineage>
        <taxon>Bacteria</taxon>
        <taxon>Pseudomonadati</taxon>
        <taxon>Pseudomonadota</taxon>
        <taxon>Gammaproteobacteria</taxon>
        <taxon>Oceanospirillales</taxon>
        <taxon>Halomonadaceae</taxon>
        <taxon>Kushneria</taxon>
    </lineage>
</organism>
<evidence type="ECO:0000313" key="1">
    <source>
        <dbReference type="EMBL" id="QEL12086.1"/>
    </source>
</evidence>
<dbReference type="STRING" id="657387.BH688_06940"/>